<dbReference type="InterPro" id="IPR036291">
    <property type="entry name" value="NAD(P)-bd_dom_sf"/>
</dbReference>
<dbReference type="PANTHER" id="PTHR43431:SF7">
    <property type="entry name" value="OXIDOREDUCTASE, SHORT CHAIN DEHYDROGENASE_REDUCTASE FAMILY (AFU_ORTHOLOGUE AFUA_5G14000)"/>
    <property type="match status" value="1"/>
</dbReference>
<dbReference type="SUPFAM" id="SSF51735">
    <property type="entry name" value="NAD(P)-binding Rossmann-fold domains"/>
    <property type="match status" value="1"/>
</dbReference>
<dbReference type="AlphaFoldDB" id="A0A0N9VY14"/>
<sequence>MNKVIVIFGAGTGLSASVARLYGKQGYLVALVARNKEKLQLLSDDMSSNHIKSFTFIADLSKSEQVKMVISEIYDSLGHIDILYYAPNPRDTFIPANELTSELLIPKINLYLFGLINVIQEILPIFRKNNAGIILSAIGGSALEGFPYMSGLGPVMAASRNYLQALYKELNEENIHIGLLTISAQIINSENYKLTYQESSPFPSVHPDALAKMLRDIADDVTKLEVLYP</sequence>
<proteinExistence type="predicted"/>
<gene>
    <name evidence="1" type="ORF">AOY20_12445</name>
</gene>
<evidence type="ECO:0000313" key="2">
    <source>
        <dbReference type="Proteomes" id="UP000064939"/>
    </source>
</evidence>
<dbReference type="Proteomes" id="UP000064939">
    <property type="component" value="Chromosome"/>
</dbReference>
<dbReference type="KEGG" id="aei:AOY20_12445"/>
<dbReference type="OrthoDB" id="5513072at2"/>
<organism evidence="1 2">
    <name type="scientific">Acinetobacter equi</name>
    <dbReference type="NCBI Taxonomy" id="1324350"/>
    <lineage>
        <taxon>Bacteria</taxon>
        <taxon>Pseudomonadati</taxon>
        <taxon>Pseudomonadota</taxon>
        <taxon>Gammaproteobacteria</taxon>
        <taxon>Moraxellales</taxon>
        <taxon>Moraxellaceae</taxon>
        <taxon>Acinetobacter</taxon>
    </lineage>
</organism>
<dbReference type="InterPro" id="IPR002347">
    <property type="entry name" value="SDR_fam"/>
</dbReference>
<name>A0A0N9VY14_9GAMM</name>
<dbReference type="PANTHER" id="PTHR43431">
    <property type="entry name" value="OXIDOREDUCTASE, SHORT CHAIN DEHYDROGENASE/REDUCTASE FAMILY (AFU_ORTHOLOGUE AFUA_5G14000)"/>
    <property type="match status" value="1"/>
</dbReference>
<evidence type="ECO:0008006" key="3">
    <source>
        <dbReference type="Google" id="ProtNLM"/>
    </source>
</evidence>
<keyword evidence="2" id="KW-1185">Reference proteome</keyword>
<protein>
    <recommendedName>
        <fullName evidence="3">Short-chain dehydrogenase</fullName>
    </recommendedName>
</protein>
<accession>A0A0N9VY14</accession>
<dbReference type="EMBL" id="CP012808">
    <property type="protein sequence ID" value="ALH96280.1"/>
    <property type="molecule type" value="Genomic_DNA"/>
</dbReference>
<evidence type="ECO:0000313" key="1">
    <source>
        <dbReference type="EMBL" id="ALH96280.1"/>
    </source>
</evidence>
<reference evidence="1 2" key="1">
    <citation type="journal article" date="2015" name="Int. J. Syst. Evol. Microbiol.">
        <title>Acinetobacter equi sp. nov. isolated from horse faeces.</title>
        <authorList>
            <person name="Poppel M.T."/>
            <person name="Skiebe E."/>
            <person name="Laue M."/>
            <person name="Bergmann H."/>
            <person name="Ebersberger I."/>
            <person name="Garn T."/>
            <person name="Fruth A."/>
            <person name="Baumgardt S."/>
            <person name="Busse H.J."/>
            <person name="Wilharm G."/>
        </authorList>
    </citation>
    <scope>NUCLEOTIDE SEQUENCE [LARGE SCALE GENOMIC DNA]</scope>
    <source>
        <strain evidence="1 2">114</strain>
    </source>
</reference>
<dbReference type="Pfam" id="PF00106">
    <property type="entry name" value="adh_short"/>
    <property type="match status" value="1"/>
</dbReference>
<dbReference type="Gene3D" id="3.40.50.720">
    <property type="entry name" value="NAD(P)-binding Rossmann-like Domain"/>
    <property type="match status" value="1"/>
</dbReference>
<dbReference type="STRING" id="1324350.AOY20_12445"/>
<dbReference type="RefSeq" id="WP_054582163.1">
    <property type="nucleotide sequence ID" value="NZ_CP012808.1"/>
</dbReference>